<dbReference type="Gene3D" id="3.40.50.300">
    <property type="entry name" value="P-loop containing nucleotide triphosphate hydrolases"/>
    <property type="match status" value="1"/>
</dbReference>
<reference evidence="10 11" key="1">
    <citation type="journal article" date="2016" name="Nat. Commun.">
        <title>Thousands of microbial genomes shed light on interconnected biogeochemical processes in an aquifer system.</title>
        <authorList>
            <person name="Anantharaman K."/>
            <person name="Brown C.T."/>
            <person name="Hug L.A."/>
            <person name="Sharon I."/>
            <person name="Castelle C.J."/>
            <person name="Probst A.J."/>
            <person name="Thomas B.C."/>
            <person name="Singh A."/>
            <person name="Wilkins M.J."/>
            <person name="Karaoz U."/>
            <person name="Brodie E.L."/>
            <person name="Williams K.H."/>
            <person name="Hubbard S.S."/>
            <person name="Banfield J.F."/>
        </authorList>
    </citation>
    <scope>NUCLEOTIDE SEQUENCE [LARGE SCALE GENOMIC DNA]</scope>
    <source>
        <strain evidence="11">RIFCSPHIGHO2_01_FULL_58_15</strain>
    </source>
</reference>
<dbReference type="InterPro" id="IPR018094">
    <property type="entry name" value="Thymidylate_kinase"/>
</dbReference>
<keyword evidence="6 8" id="KW-0067">ATP-binding</keyword>
<evidence type="ECO:0000256" key="5">
    <source>
        <dbReference type="ARBA" id="ARBA00022777"/>
    </source>
</evidence>
<dbReference type="STRING" id="1802363.A2682_00165"/>
<dbReference type="Pfam" id="PF02223">
    <property type="entry name" value="Thymidylate_kin"/>
    <property type="match status" value="1"/>
</dbReference>
<evidence type="ECO:0000256" key="7">
    <source>
        <dbReference type="ARBA" id="ARBA00048743"/>
    </source>
</evidence>
<evidence type="ECO:0000256" key="4">
    <source>
        <dbReference type="ARBA" id="ARBA00022741"/>
    </source>
</evidence>
<evidence type="ECO:0000256" key="2">
    <source>
        <dbReference type="ARBA" id="ARBA00022679"/>
    </source>
</evidence>
<dbReference type="InterPro" id="IPR027417">
    <property type="entry name" value="P-loop_NTPase"/>
</dbReference>
<feature type="domain" description="Thymidylate kinase-like" evidence="9">
    <location>
        <begin position="13"/>
        <end position="204"/>
    </location>
</feature>
<dbReference type="GO" id="GO:0005737">
    <property type="term" value="C:cytoplasm"/>
    <property type="evidence" value="ECO:0007669"/>
    <property type="project" value="TreeGrafter"/>
</dbReference>
<evidence type="ECO:0000256" key="8">
    <source>
        <dbReference type="HAMAP-Rule" id="MF_00165"/>
    </source>
</evidence>
<proteinExistence type="inferred from homology"/>
<keyword evidence="2 8" id="KW-0808">Transferase</keyword>
<dbReference type="NCBIfam" id="TIGR00041">
    <property type="entry name" value="DTMP_kinase"/>
    <property type="match status" value="1"/>
</dbReference>
<dbReference type="PANTHER" id="PTHR10344:SF4">
    <property type="entry name" value="UMP-CMP KINASE 2, MITOCHONDRIAL"/>
    <property type="match status" value="1"/>
</dbReference>
<organism evidence="10 11">
    <name type="scientific">Terrybacteria sp. (strain RIFCSPHIGHO2_01_FULL_58_15)</name>
    <dbReference type="NCBI Taxonomy" id="1802363"/>
    <lineage>
        <taxon>Bacteria</taxon>
        <taxon>Candidatus Terryibacteriota</taxon>
    </lineage>
</organism>
<comment type="catalytic activity">
    <reaction evidence="7 8">
        <text>dTMP + ATP = dTDP + ADP</text>
        <dbReference type="Rhea" id="RHEA:13517"/>
        <dbReference type="ChEBI" id="CHEBI:30616"/>
        <dbReference type="ChEBI" id="CHEBI:58369"/>
        <dbReference type="ChEBI" id="CHEBI:63528"/>
        <dbReference type="ChEBI" id="CHEBI:456216"/>
        <dbReference type="EC" id="2.7.4.9"/>
    </reaction>
</comment>
<dbReference type="InterPro" id="IPR039430">
    <property type="entry name" value="Thymidylate_kin-like_dom"/>
</dbReference>
<dbReference type="GO" id="GO:0006235">
    <property type="term" value="P:dTTP biosynthetic process"/>
    <property type="evidence" value="ECO:0007669"/>
    <property type="project" value="UniProtKB-UniRule"/>
</dbReference>
<keyword evidence="4 8" id="KW-0547">Nucleotide-binding</keyword>
<name>A0A1G2PKE8_TERXR</name>
<dbReference type="GO" id="GO:0005524">
    <property type="term" value="F:ATP binding"/>
    <property type="evidence" value="ECO:0007669"/>
    <property type="project" value="UniProtKB-UniRule"/>
</dbReference>
<dbReference type="CDD" id="cd01672">
    <property type="entry name" value="TMPK"/>
    <property type="match status" value="1"/>
</dbReference>
<dbReference type="EC" id="2.7.4.9" evidence="8"/>
<sequence length="220" mass="25316">MQQNPYSGIAIAIDGIDGAAKTTQAHRLVRELDSRGIHAVYTKEPWWGQMTEGDHRLRRAITGIDGDGTRPTPEEIQRLFIDNRQRHLVWEVIPQLGALAPTVVVLDRYCFSTMAYGEATTSLSFEDLYRMHEELKWFFLPDVSFILELPADEALARLHKDPDIFEHRETLERVRTSYQKLATFFKNESVHLIDARGSEDEVFAKLLPRVEEALAQRSKH</sequence>
<comment type="function">
    <text evidence="8">Phosphorylation of dTMP to form dTDP in both de novo and salvage pathways of dTTP synthesis.</text>
</comment>
<comment type="caution">
    <text evidence="8">Lacks conserved residue(s) required for the propagation of feature annotation.</text>
</comment>
<evidence type="ECO:0000256" key="3">
    <source>
        <dbReference type="ARBA" id="ARBA00022727"/>
    </source>
</evidence>
<dbReference type="EMBL" id="MHST01000023">
    <property type="protein sequence ID" value="OHA48239.1"/>
    <property type="molecule type" value="Genomic_DNA"/>
</dbReference>
<keyword evidence="5 8" id="KW-0418">Kinase</keyword>
<evidence type="ECO:0000313" key="11">
    <source>
        <dbReference type="Proteomes" id="UP000178690"/>
    </source>
</evidence>
<comment type="similarity">
    <text evidence="1 8">Belongs to the thymidylate kinase family.</text>
</comment>
<evidence type="ECO:0000256" key="6">
    <source>
        <dbReference type="ARBA" id="ARBA00022840"/>
    </source>
</evidence>
<dbReference type="HAMAP" id="MF_00165">
    <property type="entry name" value="Thymidylate_kinase"/>
    <property type="match status" value="1"/>
</dbReference>
<comment type="caution">
    <text evidence="10">The sequence shown here is derived from an EMBL/GenBank/DDBJ whole genome shotgun (WGS) entry which is preliminary data.</text>
</comment>
<evidence type="ECO:0000313" key="10">
    <source>
        <dbReference type="EMBL" id="OHA48239.1"/>
    </source>
</evidence>
<dbReference type="SUPFAM" id="SSF52540">
    <property type="entry name" value="P-loop containing nucleoside triphosphate hydrolases"/>
    <property type="match status" value="1"/>
</dbReference>
<dbReference type="PANTHER" id="PTHR10344">
    <property type="entry name" value="THYMIDYLATE KINASE"/>
    <property type="match status" value="1"/>
</dbReference>
<protein>
    <recommendedName>
        <fullName evidence="8">Thymidylate kinase</fullName>
        <ecNumber evidence="8">2.7.4.9</ecNumber>
    </recommendedName>
    <alternativeName>
        <fullName evidence="8">dTMP kinase</fullName>
    </alternativeName>
</protein>
<dbReference type="GO" id="GO:0006233">
    <property type="term" value="P:dTDP biosynthetic process"/>
    <property type="evidence" value="ECO:0007669"/>
    <property type="project" value="InterPro"/>
</dbReference>
<dbReference type="GO" id="GO:0006227">
    <property type="term" value="P:dUDP biosynthetic process"/>
    <property type="evidence" value="ECO:0007669"/>
    <property type="project" value="TreeGrafter"/>
</dbReference>
<dbReference type="Proteomes" id="UP000178690">
    <property type="component" value="Unassembled WGS sequence"/>
</dbReference>
<evidence type="ECO:0000256" key="1">
    <source>
        <dbReference type="ARBA" id="ARBA00009776"/>
    </source>
</evidence>
<accession>A0A1G2PKE8</accession>
<gene>
    <name evidence="8" type="primary">tmk</name>
    <name evidence="10" type="ORF">A2682_00165</name>
</gene>
<dbReference type="GO" id="GO:0004798">
    <property type="term" value="F:dTMP kinase activity"/>
    <property type="evidence" value="ECO:0007669"/>
    <property type="project" value="UniProtKB-UniRule"/>
</dbReference>
<evidence type="ECO:0000259" key="9">
    <source>
        <dbReference type="Pfam" id="PF02223"/>
    </source>
</evidence>
<dbReference type="AlphaFoldDB" id="A0A1G2PKE8"/>
<keyword evidence="3 8" id="KW-0545">Nucleotide biosynthesis</keyword>